<accession>A0A2M7QQZ4</accession>
<dbReference type="InterPro" id="IPR043148">
    <property type="entry name" value="TagF_C"/>
</dbReference>
<organism evidence="1 2">
    <name type="scientific">Candidatus Portnoybacteria bacterium CG_4_10_14_0_8_um_filter_40_50</name>
    <dbReference type="NCBI Taxonomy" id="1974800"/>
    <lineage>
        <taxon>Bacteria</taxon>
        <taxon>Candidatus Portnoyibacteriota</taxon>
    </lineage>
</organism>
<gene>
    <name evidence="1" type="ORF">COY85_03230</name>
</gene>
<dbReference type="EMBL" id="PFLK01000079">
    <property type="protein sequence ID" value="PIY74448.1"/>
    <property type="molecule type" value="Genomic_DNA"/>
</dbReference>
<feature type="non-terminal residue" evidence="1">
    <location>
        <position position="1"/>
    </location>
</feature>
<dbReference type="Gene3D" id="3.40.50.12580">
    <property type="match status" value="1"/>
</dbReference>
<evidence type="ECO:0008006" key="3">
    <source>
        <dbReference type="Google" id="ProtNLM"/>
    </source>
</evidence>
<dbReference type="SUPFAM" id="SSF53756">
    <property type="entry name" value="UDP-Glycosyltransferase/glycogen phosphorylase"/>
    <property type="match status" value="1"/>
</dbReference>
<name>A0A2M7QQZ4_9BACT</name>
<sequence>KRTTHEFVLNQKEVNYEMIINNDKIMSRPEDYLRGDTFTLKEICKELGVDSIWPIVLSLRFHVRSYKDKYYYGFKQNVPDEEIIDYVMAVYKCIKEIFTKFKPEVIISPNFVALPHIMFNLYAEQKGIEMVTITDSKVKSVYIFSYRYQDDKGPFYERVNALNRGKAESDSREKAKKYIEEFRENFKQPDYHLKPEKKRPLIHKIRFELSPYYQILRWYLKKHINVLESTGISPDWRPPRIILRDHYCGKRYKRFMNKFNYYPLEKVKKYVYFPLQFQPESTIDVGAPFFSNQIETARQVAMALPDDYTLVVKEHPGMVGLRPPSYIEKVARTPNVKLIDYRISSEEVLKRADLVISPSGTTIAEAAFLYKPVIQLGNLGTTLKLPNVFPHSDMTTLSAKIKEVLAANLNSPEYERRLENYVSAAYDVGFSLNYLAMWEKRKPEGLEKFWETYKEEIEDALR</sequence>
<evidence type="ECO:0000313" key="2">
    <source>
        <dbReference type="Proteomes" id="UP000229481"/>
    </source>
</evidence>
<evidence type="ECO:0000313" key="1">
    <source>
        <dbReference type="EMBL" id="PIY74448.1"/>
    </source>
</evidence>
<dbReference type="AlphaFoldDB" id="A0A2M7QQZ4"/>
<protein>
    <recommendedName>
        <fullName evidence="3">Capsular biosynthesis protein</fullName>
    </recommendedName>
</protein>
<dbReference type="Proteomes" id="UP000229481">
    <property type="component" value="Unassembled WGS sequence"/>
</dbReference>
<comment type="caution">
    <text evidence="1">The sequence shown here is derived from an EMBL/GenBank/DDBJ whole genome shotgun (WGS) entry which is preliminary data.</text>
</comment>
<proteinExistence type="predicted"/>
<reference evidence="2" key="1">
    <citation type="submission" date="2017-09" db="EMBL/GenBank/DDBJ databases">
        <title>Depth-based differentiation of microbial function through sediment-hosted aquifers and enrichment of novel symbionts in the deep terrestrial subsurface.</title>
        <authorList>
            <person name="Probst A.J."/>
            <person name="Ladd B."/>
            <person name="Jarett J.K."/>
            <person name="Geller-Mcgrath D.E."/>
            <person name="Sieber C.M.K."/>
            <person name="Emerson J.B."/>
            <person name="Anantharaman K."/>
            <person name="Thomas B.C."/>
            <person name="Malmstrom R."/>
            <person name="Stieglmeier M."/>
            <person name="Klingl A."/>
            <person name="Woyke T."/>
            <person name="Ryan C.M."/>
            <person name="Banfield J.F."/>
        </authorList>
    </citation>
    <scope>NUCLEOTIDE SEQUENCE [LARGE SCALE GENOMIC DNA]</scope>
</reference>